<feature type="transmembrane region" description="Helical" evidence="1">
    <location>
        <begin position="45"/>
        <end position="67"/>
    </location>
</feature>
<dbReference type="AlphaFoldDB" id="A0A4S3KMA3"/>
<evidence type="ECO:0000313" key="3">
    <source>
        <dbReference type="Proteomes" id="UP000306317"/>
    </source>
</evidence>
<evidence type="ECO:0000256" key="1">
    <source>
        <dbReference type="SAM" id="Phobius"/>
    </source>
</evidence>
<keyword evidence="3" id="KW-1185">Reference proteome</keyword>
<evidence type="ECO:0008006" key="4">
    <source>
        <dbReference type="Google" id="ProtNLM"/>
    </source>
</evidence>
<comment type="caution">
    <text evidence="2">The sequence shown here is derived from an EMBL/GenBank/DDBJ whole genome shotgun (WGS) entry which is preliminary data.</text>
</comment>
<dbReference type="OrthoDB" id="5954304at2"/>
<feature type="transmembrane region" description="Helical" evidence="1">
    <location>
        <begin position="161"/>
        <end position="180"/>
    </location>
</feature>
<keyword evidence="1" id="KW-0472">Membrane</keyword>
<protein>
    <recommendedName>
        <fullName evidence="4">Serine/threonine protein kinase</fullName>
    </recommendedName>
</protein>
<gene>
    <name evidence="2" type="ORF">B1991_00875</name>
</gene>
<dbReference type="RefSeq" id="WP_136256816.1">
    <property type="nucleotide sequence ID" value="NZ_MWIO01000003.1"/>
</dbReference>
<name>A0A4S3KMA3_9GAMM</name>
<evidence type="ECO:0000313" key="2">
    <source>
        <dbReference type="EMBL" id="THD10013.1"/>
    </source>
</evidence>
<feature type="transmembrane region" description="Helical" evidence="1">
    <location>
        <begin position="79"/>
        <end position="104"/>
    </location>
</feature>
<dbReference type="EMBL" id="MWIO01000003">
    <property type="protein sequence ID" value="THD10013.1"/>
    <property type="molecule type" value="Genomic_DNA"/>
</dbReference>
<feature type="transmembrane region" description="Helical" evidence="1">
    <location>
        <begin position="124"/>
        <end position="149"/>
    </location>
</feature>
<dbReference type="Proteomes" id="UP000306317">
    <property type="component" value="Unassembled WGS sequence"/>
</dbReference>
<accession>A0A4S3KMA3</accession>
<sequence>MELDEMKQAWARMETRQDGIEELLRQDFRDRRMEKSRASMRRTMWWLGLEVTGWIVFVVWAASFWVAHRHVPHLLVMGLLLHVYGIGAIWSCATQLFLLARIYLFDAPVLVLQRWLAQLRRFRVYSTLALGLPWWCLWLLVTLVAIADFTGVDLYAAGESWIWTTMAVGLVGIGISVWLARRLAGKPVRSRFLQRIVDDMSGRNLLGASRQLEEIARFERA</sequence>
<proteinExistence type="predicted"/>
<organism evidence="2 3">
    <name type="scientific">Rhodanobacter lindaniclasticus</name>
    <dbReference type="NCBI Taxonomy" id="75310"/>
    <lineage>
        <taxon>Bacteria</taxon>
        <taxon>Pseudomonadati</taxon>
        <taxon>Pseudomonadota</taxon>
        <taxon>Gammaproteobacteria</taxon>
        <taxon>Lysobacterales</taxon>
        <taxon>Rhodanobacteraceae</taxon>
        <taxon>Rhodanobacter</taxon>
    </lineage>
</organism>
<keyword evidence="1" id="KW-1133">Transmembrane helix</keyword>
<keyword evidence="1" id="KW-0812">Transmembrane</keyword>
<reference evidence="2 3" key="1">
    <citation type="submission" date="2017-02" db="EMBL/GenBank/DDBJ databases">
        <title>Whole genome sequencing of Rhodanobacter lindaniclasticus DSM 17932.</title>
        <authorList>
            <person name="Kumar S."/>
            <person name="Patil P."/>
            <person name="Patil P.B."/>
        </authorList>
    </citation>
    <scope>NUCLEOTIDE SEQUENCE [LARGE SCALE GENOMIC DNA]</scope>
    <source>
        <strain evidence="2 3">DSM 17932</strain>
    </source>
</reference>